<organism evidence="1 2">
    <name type="scientific">Eretmocerus hayati</name>
    <dbReference type="NCBI Taxonomy" id="131215"/>
    <lineage>
        <taxon>Eukaryota</taxon>
        <taxon>Metazoa</taxon>
        <taxon>Ecdysozoa</taxon>
        <taxon>Arthropoda</taxon>
        <taxon>Hexapoda</taxon>
        <taxon>Insecta</taxon>
        <taxon>Pterygota</taxon>
        <taxon>Neoptera</taxon>
        <taxon>Endopterygota</taxon>
        <taxon>Hymenoptera</taxon>
        <taxon>Apocrita</taxon>
        <taxon>Proctotrupomorpha</taxon>
        <taxon>Chalcidoidea</taxon>
        <taxon>Aphelinidae</taxon>
        <taxon>Aphelininae</taxon>
        <taxon>Eretmocerus</taxon>
    </lineage>
</organism>
<protein>
    <submittedName>
        <fullName evidence="1">Uncharacterized protein</fullName>
    </submittedName>
</protein>
<accession>A0ACC2PN18</accession>
<dbReference type="EMBL" id="CM056741">
    <property type="protein sequence ID" value="KAJ8685000.1"/>
    <property type="molecule type" value="Genomic_DNA"/>
</dbReference>
<dbReference type="Proteomes" id="UP001239111">
    <property type="component" value="Chromosome 1"/>
</dbReference>
<evidence type="ECO:0000313" key="1">
    <source>
        <dbReference type="EMBL" id="KAJ8685000.1"/>
    </source>
</evidence>
<keyword evidence="2" id="KW-1185">Reference proteome</keyword>
<reference evidence="1" key="1">
    <citation type="submission" date="2023-04" db="EMBL/GenBank/DDBJ databases">
        <title>A chromosome-level genome assembly of the parasitoid wasp Eretmocerus hayati.</title>
        <authorList>
            <person name="Zhong Y."/>
            <person name="Liu S."/>
            <person name="Liu Y."/>
        </authorList>
    </citation>
    <scope>NUCLEOTIDE SEQUENCE</scope>
    <source>
        <strain evidence="1">ZJU_SS_LIU_2023</strain>
    </source>
</reference>
<proteinExistence type="predicted"/>
<evidence type="ECO:0000313" key="2">
    <source>
        <dbReference type="Proteomes" id="UP001239111"/>
    </source>
</evidence>
<sequence length="148" mass="16682">MSISSIFDKVTAHIQALKTLGVKTENCTTMLYPLVESSLPEEVLRTWQRSTACNNALAEGTVAPNRLQKLLNSLQSEVENEERINIAVSGFSVKPANRKEPTEEDKPKLPSSPKIPSASVLLCSEERRNKCIFVVEIMKMRRVKKRKR</sequence>
<name>A0ACC2PN18_9HYME</name>
<comment type="caution">
    <text evidence="1">The sequence shown here is derived from an EMBL/GenBank/DDBJ whole genome shotgun (WGS) entry which is preliminary data.</text>
</comment>
<gene>
    <name evidence="1" type="ORF">QAD02_020793</name>
</gene>